<accession>A0A8J5S3Z8</accession>
<evidence type="ECO:0000256" key="4">
    <source>
        <dbReference type="ARBA" id="ARBA00022833"/>
    </source>
</evidence>
<dbReference type="EMBL" id="JAAALK010000287">
    <property type="protein sequence ID" value="KAG8060254.1"/>
    <property type="molecule type" value="Genomic_DNA"/>
</dbReference>
<dbReference type="PROSITE" id="PS51580">
    <property type="entry name" value="SAM_MT43_3"/>
    <property type="match status" value="1"/>
</dbReference>
<dbReference type="Proteomes" id="UP000729402">
    <property type="component" value="Unassembled WGS sequence"/>
</dbReference>
<dbReference type="SMART" id="SM00468">
    <property type="entry name" value="PreSET"/>
    <property type="match status" value="1"/>
</dbReference>
<dbReference type="Pfam" id="PF05033">
    <property type="entry name" value="Pre-SET"/>
    <property type="match status" value="1"/>
</dbReference>
<dbReference type="InterPro" id="IPR025776">
    <property type="entry name" value="SUVR4/1/2"/>
</dbReference>
<keyword evidence="4" id="KW-0862">Zinc</keyword>
<dbReference type="PANTHER" id="PTHR46450">
    <property type="entry name" value="INACTIVE HISTONE-LYSINE N-METHYLTRANSFERASE SUVR1-RELATED"/>
    <property type="match status" value="1"/>
</dbReference>
<organism evidence="7 8">
    <name type="scientific">Zizania palustris</name>
    <name type="common">Northern wild rice</name>
    <dbReference type="NCBI Taxonomy" id="103762"/>
    <lineage>
        <taxon>Eukaryota</taxon>
        <taxon>Viridiplantae</taxon>
        <taxon>Streptophyta</taxon>
        <taxon>Embryophyta</taxon>
        <taxon>Tracheophyta</taxon>
        <taxon>Spermatophyta</taxon>
        <taxon>Magnoliopsida</taxon>
        <taxon>Liliopsida</taxon>
        <taxon>Poales</taxon>
        <taxon>Poaceae</taxon>
        <taxon>BOP clade</taxon>
        <taxon>Oryzoideae</taxon>
        <taxon>Oryzeae</taxon>
        <taxon>Zizaniinae</taxon>
        <taxon>Zizania</taxon>
    </lineage>
</organism>
<evidence type="ECO:0000313" key="7">
    <source>
        <dbReference type="EMBL" id="KAG8060254.1"/>
    </source>
</evidence>
<dbReference type="CDD" id="cd10538">
    <property type="entry name" value="SET_SETDB-like"/>
    <property type="match status" value="1"/>
</dbReference>
<evidence type="ECO:0000256" key="5">
    <source>
        <dbReference type="ARBA" id="ARBA00023242"/>
    </source>
</evidence>
<comment type="caution">
    <text evidence="7">The sequence shown here is derived from an EMBL/GenBank/DDBJ whole genome shotgun (WGS) entry which is preliminary data.</text>
</comment>
<dbReference type="GO" id="GO:0008270">
    <property type="term" value="F:zinc ion binding"/>
    <property type="evidence" value="ECO:0007669"/>
    <property type="project" value="InterPro"/>
</dbReference>
<dbReference type="InterPro" id="IPR007728">
    <property type="entry name" value="Pre-SET_dom"/>
</dbReference>
<dbReference type="PROSITE" id="PS50280">
    <property type="entry name" value="SET"/>
    <property type="match status" value="1"/>
</dbReference>
<sequence>MTPPKISSVRFDAAVRAMVNIGILKETTQRVLKNMLKLFDYKWEHIEADNYHALADAIFDDSDAEEGQKRQAKETNLDSDQCNKKLKTKQHSQNLTFKMHGNDNRAFAGAPLQQGQDMPPQTVYEGKRAHLRFPLIKQPHKDTSTADDTAITSSSVVTGIGQNSRDMCVIPHQLHIGADRPPHDVNDITKGEERLSIPIINEFGSGILPPRFHYISHNITLQEAYVNISLARIGDDNCCSDCFGDCLAQPLPCACATETGGEFVYTRDGLLKEKFLDTCISMLREPLKHPRFYCKICPHERRVIQANSDPSNTEVSHGPCKGHITRKFIKECWSKCGCTRNCGNRVVQRGITRHVQVFLTPGKKGWGLRSTEKLPRGAFICEYAGEILTNTELYDRTIQKTGKAKHTYPLILDADWGTEGVLKDEEALCLDATFYGNVARFINHRCFDANIIGIPVEIETPDHHYYHLAFFTTREVEPFEELTWDYGIDFDDVDHPIKAFKCHCGSEFCGDRSRISRSKSKGRVLG</sequence>
<keyword evidence="3" id="KW-0479">Metal-binding</keyword>
<evidence type="ECO:0000259" key="6">
    <source>
        <dbReference type="PROSITE" id="PS50280"/>
    </source>
</evidence>
<dbReference type="SMART" id="SM00317">
    <property type="entry name" value="SET"/>
    <property type="match status" value="1"/>
</dbReference>
<evidence type="ECO:0000313" key="8">
    <source>
        <dbReference type="Proteomes" id="UP000729402"/>
    </source>
</evidence>
<dbReference type="PANTHER" id="PTHR46450:SF8">
    <property type="entry name" value="OS02G0621100 PROTEIN"/>
    <property type="match status" value="1"/>
</dbReference>
<dbReference type="Pfam" id="PF00856">
    <property type="entry name" value="SET"/>
    <property type="match status" value="1"/>
</dbReference>
<dbReference type="InterPro" id="IPR001214">
    <property type="entry name" value="SET_dom"/>
</dbReference>
<reference evidence="7" key="2">
    <citation type="submission" date="2021-02" db="EMBL/GenBank/DDBJ databases">
        <authorList>
            <person name="Kimball J.A."/>
            <person name="Haas M.W."/>
            <person name="Macchietto M."/>
            <person name="Kono T."/>
            <person name="Duquette J."/>
            <person name="Shao M."/>
        </authorList>
    </citation>
    <scope>NUCLEOTIDE SEQUENCE</scope>
    <source>
        <tissue evidence="7">Fresh leaf tissue</tissue>
    </source>
</reference>
<keyword evidence="5" id="KW-0539">Nucleus</keyword>
<evidence type="ECO:0000256" key="1">
    <source>
        <dbReference type="ARBA" id="ARBA00004123"/>
    </source>
</evidence>
<dbReference type="GO" id="GO:0042054">
    <property type="term" value="F:histone methyltransferase activity"/>
    <property type="evidence" value="ECO:0007669"/>
    <property type="project" value="InterPro"/>
</dbReference>
<evidence type="ECO:0000256" key="2">
    <source>
        <dbReference type="ARBA" id="ARBA00022679"/>
    </source>
</evidence>
<protein>
    <recommendedName>
        <fullName evidence="6">SET domain-containing protein</fullName>
    </recommendedName>
</protein>
<dbReference type="OrthoDB" id="308383at2759"/>
<keyword evidence="2" id="KW-0808">Transferase</keyword>
<dbReference type="FunFam" id="2.170.270.10:FF:000046">
    <property type="entry name" value="SET-domain containing protein lysine methyltransferase family protein"/>
    <property type="match status" value="1"/>
</dbReference>
<dbReference type="AlphaFoldDB" id="A0A8J5S3Z8"/>
<dbReference type="Pfam" id="PF10440">
    <property type="entry name" value="WIYLD"/>
    <property type="match status" value="1"/>
</dbReference>
<name>A0A8J5S3Z8_ZIZPA</name>
<keyword evidence="8" id="KW-1185">Reference proteome</keyword>
<gene>
    <name evidence="7" type="ORF">GUJ93_ZPchr0002g25239</name>
</gene>
<dbReference type="GO" id="GO:0005634">
    <property type="term" value="C:nucleus"/>
    <property type="evidence" value="ECO:0007669"/>
    <property type="project" value="UniProtKB-SubCell"/>
</dbReference>
<dbReference type="InterPro" id="IPR018848">
    <property type="entry name" value="WIYLD_domain"/>
</dbReference>
<proteinExistence type="predicted"/>
<reference evidence="7" key="1">
    <citation type="journal article" date="2021" name="bioRxiv">
        <title>Whole Genome Assembly and Annotation of Northern Wild Rice, Zizania palustris L., Supports a Whole Genome Duplication in the Zizania Genus.</title>
        <authorList>
            <person name="Haas M."/>
            <person name="Kono T."/>
            <person name="Macchietto M."/>
            <person name="Millas R."/>
            <person name="McGilp L."/>
            <person name="Shao M."/>
            <person name="Duquette J."/>
            <person name="Hirsch C.N."/>
            <person name="Kimball J."/>
        </authorList>
    </citation>
    <scope>NUCLEOTIDE SEQUENCE</scope>
    <source>
        <tissue evidence="7">Fresh leaf tissue</tissue>
    </source>
</reference>
<evidence type="ECO:0000256" key="3">
    <source>
        <dbReference type="ARBA" id="ARBA00022723"/>
    </source>
</evidence>
<comment type="subcellular location">
    <subcellularLocation>
        <location evidence="1">Nucleus</location>
    </subcellularLocation>
</comment>
<feature type="domain" description="SET" evidence="6">
    <location>
        <begin position="353"/>
        <end position="487"/>
    </location>
</feature>